<dbReference type="PROSITE" id="PS50157">
    <property type="entry name" value="ZINC_FINGER_C2H2_2"/>
    <property type="match status" value="1"/>
</dbReference>
<feature type="domain" description="C2H2-type" evidence="8">
    <location>
        <begin position="23"/>
        <end position="50"/>
    </location>
</feature>
<keyword evidence="6" id="KW-0539">Nucleus</keyword>
<organism evidence="9 10">
    <name type="scientific">Ceuthmochares aereus</name>
    <dbReference type="NCBI Taxonomy" id="1961834"/>
    <lineage>
        <taxon>Eukaryota</taxon>
        <taxon>Metazoa</taxon>
        <taxon>Chordata</taxon>
        <taxon>Craniata</taxon>
        <taxon>Vertebrata</taxon>
        <taxon>Euteleostomi</taxon>
        <taxon>Archelosauria</taxon>
        <taxon>Archosauria</taxon>
        <taxon>Dinosauria</taxon>
        <taxon>Saurischia</taxon>
        <taxon>Theropoda</taxon>
        <taxon>Coelurosauria</taxon>
        <taxon>Aves</taxon>
        <taxon>Neognathae</taxon>
        <taxon>Neoaves</taxon>
        <taxon>Otidimorphae</taxon>
        <taxon>Cuculiformes</taxon>
        <taxon>Cuculidae</taxon>
        <taxon>Ceuthmochares</taxon>
    </lineage>
</organism>
<sequence>SFSLEVSLILHQKLHTEKGDGPLTCTYCGKDFRDLSKAIRHQRIHTGERPYQC</sequence>
<dbReference type="GO" id="GO:0000978">
    <property type="term" value="F:RNA polymerase II cis-regulatory region sequence-specific DNA binding"/>
    <property type="evidence" value="ECO:0007669"/>
    <property type="project" value="TreeGrafter"/>
</dbReference>
<dbReference type="OrthoDB" id="3437960at2759"/>
<feature type="non-terminal residue" evidence="9">
    <location>
        <position position="53"/>
    </location>
</feature>
<dbReference type="PROSITE" id="PS00028">
    <property type="entry name" value="ZINC_FINGER_C2H2_1"/>
    <property type="match status" value="1"/>
</dbReference>
<dbReference type="Gene3D" id="3.30.160.60">
    <property type="entry name" value="Classic Zinc Finger"/>
    <property type="match status" value="2"/>
</dbReference>
<accession>A0A7L4KHF9</accession>
<dbReference type="GO" id="GO:0000981">
    <property type="term" value="F:DNA-binding transcription factor activity, RNA polymerase II-specific"/>
    <property type="evidence" value="ECO:0007669"/>
    <property type="project" value="TreeGrafter"/>
</dbReference>
<keyword evidence="10" id="KW-1185">Reference proteome</keyword>
<dbReference type="GO" id="GO:0005634">
    <property type="term" value="C:nucleus"/>
    <property type="evidence" value="ECO:0007669"/>
    <property type="project" value="UniProtKB-SubCell"/>
</dbReference>
<dbReference type="Pfam" id="PF00096">
    <property type="entry name" value="zf-C2H2"/>
    <property type="match status" value="1"/>
</dbReference>
<dbReference type="GO" id="GO:0008270">
    <property type="term" value="F:zinc ion binding"/>
    <property type="evidence" value="ECO:0007669"/>
    <property type="project" value="UniProtKB-KW"/>
</dbReference>
<evidence type="ECO:0000256" key="3">
    <source>
        <dbReference type="ARBA" id="ARBA00022737"/>
    </source>
</evidence>
<dbReference type="EMBL" id="VWPQ01027390">
    <property type="protein sequence ID" value="NXY52390.1"/>
    <property type="molecule type" value="Genomic_DNA"/>
</dbReference>
<comment type="subcellular location">
    <subcellularLocation>
        <location evidence="1">Nucleus</location>
    </subcellularLocation>
</comment>
<keyword evidence="3" id="KW-0677">Repeat</keyword>
<evidence type="ECO:0000256" key="5">
    <source>
        <dbReference type="ARBA" id="ARBA00022833"/>
    </source>
</evidence>
<comment type="caution">
    <text evidence="9">The sequence shown here is derived from an EMBL/GenBank/DDBJ whole genome shotgun (WGS) entry which is preliminary data.</text>
</comment>
<proteinExistence type="predicted"/>
<dbReference type="PANTHER" id="PTHR23226:SF416">
    <property type="entry name" value="FI01424P"/>
    <property type="match status" value="1"/>
</dbReference>
<evidence type="ECO:0000256" key="4">
    <source>
        <dbReference type="ARBA" id="ARBA00022771"/>
    </source>
</evidence>
<dbReference type="PANTHER" id="PTHR23226">
    <property type="entry name" value="ZINC FINGER AND SCAN DOMAIN-CONTAINING"/>
    <property type="match status" value="1"/>
</dbReference>
<evidence type="ECO:0000259" key="8">
    <source>
        <dbReference type="PROSITE" id="PS50157"/>
    </source>
</evidence>
<keyword evidence="2" id="KW-0479">Metal-binding</keyword>
<evidence type="ECO:0000256" key="1">
    <source>
        <dbReference type="ARBA" id="ARBA00004123"/>
    </source>
</evidence>
<evidence type="ECO:0000256" key="2">
    <source>
        <dbReference type="ARBA" id="ARBA00022723"/>
    </source>
</evidence>
<dbReference type="InterPro" id="IPR013087">
    <property type="entry name" value="Znf_C2H2_type"/>
</dbReference>
<dbReference type="Proteomes" id="UP000519239">
    <property type="component" value="Unassembled WGS sequence"/>
</dbReference>
<dbReference type="InterPro" id="IPR036236">
    <property type="entry name" value="Znf_C2H2_sf"/>
</dbReference>
<protein>
    <submittedName>
        <fullName evidence="9">ZN397 protein</fullName>
    </submittedName>
</protein>
<keyword evidence="5" id="KW-0862">Zinc</keyword>
<reference evidence="9 10" key="1">
    <citation type="submission" date="2019-09" db="EMBL/GenBank/DDBJ databases">
        <title>Bird 10,000 Genomes (B10K) Project - Family phase.</title>
        <authorList>
            <person name="Zhang G."/>
        </authorList>
    </citation>
    <scope>NUCLEOTIDE SEQUENCE [LARGE SCALE GENOMIC DNA]</scope>
    <source>
        <strain evidence="9">B10K-CU-031-02</strain>
        <tissue evidence="9">Muscle</tissue>
    </source>
</reference>
<evidence type="ECO:0000313" key="9">
    <source>
        <dbReference type="EMBL" id="NXY52390.1"/>
    </source>
</evidence>
<dbReference type="SUPFAM" id="SSF57667">
    <property type="entry name" value="beta-beta-alpha zinc fingers"/>
    <property type="match status" value="1"/>
</dbReference>
<evidence type="ECO:0000256" key="7">
    <source>
        <dbReference type="PROSITE-ProRule" id="PRU00042"/>
    </source>
</evidence>
<dbReference type="AlphaFoldDB" id="A0A7L4KHF9"/>
<gene>
    <name evidence="9" type="primary">Znf397_1</name>
    <name evidence="9" type="ORF">CEUAER_R02592</name>
</gene>
<name>A0A7L4KHF9_9AVES</name>
<evidence type="ECO:0000313" key="10">
    <source>
        <dbReference type="Proteomes" id="UP000519239"/>
    </source>
</evidence>
<feature type="non-terminal residue" evidence="9">
    <location>
        <position position="1"/>
    </location>
</feature>
<keyword evidence="4 7" id="KW-0863">Zinc-finger</keyword>
<evidence type="ECO:0000256" key="6">
    <source>
        <dbReference type="ARBA" id="ARBA00023242"/>
    </source>
</evidence>
<dbReference type="FunFam" id="3.30.160.60:FF:001498">
    <property type="entry name" value="Zinc finger protein 404"/>
    <property type="match status" value="1"/>
</dbReference>